<dbReference type="GO" id="GO:0052621">
    <property type="term" value="F:diguanylate cyclase activity"/>
    <property type="evidence" value="ECO:0007669"/>
    <property type="project" value="UniProtKB-EC"/>
</dbReference>
<accession>A0A1Z4VME8</accession>
<dbReference type="PANTHER" id="PTHR45138:SF9">
    <property type="entry name" value="DIGUANYLATE CYCLASE DGCM-RELATED"/>
    <property type="match status" value="1"/>
</dbReference>
<name>A0A1Z4VME8_9GAMM</name>
<dbReference type="RefSeq" id="WP_096364161.1">
    <property type="nucleotide sequence ID" value="NZ_AP018052.1"/>
</dbReference>
<dbReference type="PROSITE" id="PS50887">
    <property type="entry name" value="GGDEF"/>
    <property type="match status" value="1"/>
</dbReference>
<evidence type="ECO:0000256" key="4">
    <source>
        <dbReference type="SAM" id="Coils"/>
    </source>
</evidence>
<evidence type="ECO:0000256" key="3">
    <source>
        <dbReference type="ARBA" id="ARBA00034247"/>
    </source>
</evidence>
<dbReference type="EMBL" id="AP018052">
    <property type="protein sequence ID" value="BAZ92777.1"/>
    <property type="molecule type" value="Genomic_DNA"/>
</dbReference>
<dbReference type="GO" id="GO:1902201">
    <property type="term" value="P:negative regulation of bacterial-type flagellum-dependent cell motility"/>
    <property type="evidence" value="ECO:0007669"/>
    <property type="project" value="TreeGrafter"/>
</dbReference>
<proteinExistence type="predicted"/>
<evidence type="ECO:0000259" key="6">
    <source>
        <dbReference type="PROSITE" id="PS50887"/>
    </source>
</evidence>
<dbReference type="OrthoDB" id="9812260at2"/>
<protein>
    <recommendedName>
        <fullName evidence="2">diguanylate cyclase</fullName>
        <ecNumber evidence="2">2.7.7.65</ecNumber>
    </recommendedName>
</protein>
<dbReference type="GO" id="GO:0043709">
    <property type="term" value="P:cell adhesion involved in single-species biofilm formation"/>
    <property type="evidence" value="ECO:0007669"/>
    <property type="project" value="TreeGrafter"/>
</dbReference>
<feature type="coiled-coil region" evidence="4">
    <location>
        <begin position="249"/>
        <end position="280"/>
    </location>
</feature>
<keyword evidence="4" id="KW-0175">Coiled coil</keyword>
<feature type="region of interest" description="Disordered" evidence="5">
    <location>
        <begin position="181"/>
        <end position="201"/>
    </location>
</feature>
<comment type="cofactor">
    <cofactor evidence="1">
        <name>Mg(2+)</name>
        <dbReference type="ChEBI" id="CHEBI:18420"/>
    </cofactor>
</comment>
<dbReference type="InterPro" id="IPR000160">
    <property type="entry name" value="GGDEF_dom"/>
</dbReference>
<dbReference type="KEGG" id="ttc:FOKN1_0373"/>
<evidence type="ECO:0000256" key="2">
    <source>
        <dbReference type="ARBA" id="ARBA00012528"/>
    </source>
</evidence>
<dbReference type="CDD" id="cd01949">
    <property type="entry name" value="GGDEF"/>
    <property type="match status" value="1"/>
</dbReference>
<evidence type="ECO:0000256" key="1">
    <source>
        <dbReference type="ARBA" id="ARBA00001946"/>
    </source>
</evidence>
<dbReference type="Gene3D" id="3.30.70.270">
    <property type="match status" value="1"/>
</dbReference>
<keyword evidence="8" id="KW-1185">Reference proteome</keyword>
<dbReference type="Pfam" id="PF20975">
    <property type="entry name" value="DGCcoil"/>
    <property type="match status" value="1"/>
</dbReference>
<dbReference type="Pfam" id="PF00990">
    <property type="entry name" value="GGDEF"/>
    <property type="match status" value="1"/>
</dbReference>
<dbReference type="FunFam" id="3.30.70.270:FF:000001">
    <property type="entry name" value="Diguanylate cyclase domain protein"/>
    <property type="match status" value="1"/>
</dbReference>
<dbReference type="EC" id="2.7.7.65" evidence="2"/>
<evidence type="ECO:0000313" key="8">
    <source>
        <dbReference type="Proteomes" id="UP000218765"/>
    </source>
</evidence>
<dbReference type="InterPro" id="IPR048516">
    <property type="entry name" value="DGCcoil"/>
</dbReference>
<dbReference type="AlphaFoldDB" id="A0A1Z4VME8"/>
<dbReference type="Proteomes" id="UP000218765">
    <property type="component" value="Chromosome"/>
</dbReference>
<dbReference type="SUPFAM" id="SSF55073">
    <property type="entry name" value="Nucleotide cyclase"/>
    <property type="match status" value="1"/>
</dbReference>
<dbReference type="InterPro" id="IPR050469">
    <property type="entry name" value="Diguanylate_Cyclase"/>
</dbReference>
<dbReference type="SMART" id="SM00267">
    <property type="entry name" value="GGDEF"/>
    <property type="match status" value="1"/>
</dbReference>
<evidence type="ECO:0000256" key="5">
    <source>
        <dbReference type="SAM" id="MobiDB-lite"/>
    </source>
</evidence>
<dbReference type="NCBIfam" id="TIGR00254">
    <property type="entry name" value="GGDEF"/>
    <property type="match status" value="1"/>
</dbReference>
<feature type="coiled-coil region" evidence="4">
    <location>
        <begin position="348"/>
        <end position="389"/>
    </location>
</feature>
<evidence type="ECO:0000313" key="7">
    <source>
        <dbReference type="EMBL" id="BAZ92777.1"/>
    </source>
</evidence>
<dbReference type="InterPro" id="IPR029787">
    <property type="entry name" value="Nucleotide_cyclase"/>
</dbReference>
<organism evidence="7 8">
    <name type="scientific">Thiohalobacter thiocyanaticus</name>
    <dbReference type="NCBI Taxonomy" id="585455"/>
    <lineage>
        <taxon>Bacteria</taxon>
        <taxon>Pseudomonadati</taxon>
        <taxon>Pseudomonadota</taxon>
        <taxon>Gammaproteobacteria</taxon>
        <taxon>Thiohalobacterales</taxon>
        <taxon>Thiohalobacteraceae</taxon>
        <taxon>Thiohalobacter</taxon>
    </lineage>
</organism>
<sequence>MTETEHAQLETWKRKYYDSVEQAEARERRWAGMEELLRRTITRLSLAADGLDATLDRQLGELRNAIRDRADDRALQQRIEAMSATLVRLDSDRASAARTPGAVESLQLLLEQTRFPRGKARRLKALRKQLDALEDAEAARAVDRVAALLNELLAVQLPQAAAPARGLRRWLGGQTRPDVAVEAGASEPGPAGPAPQQERMTAPASGAAGHELLLQLLEQLGLPEAFDARIEALQQRLEEDSDCDTLAALHEITDMVAEMRVQLQREKQEIEDFLQQLTDRLQDVDSFVKGAEGERQAAYEQGRELGDAVQAQVRGIESDVQDAQELSQLKQTVQARIDAIVEHVEQHRQAETARNQAADARVQTLQQRLHDLEGEAAELRERVRQQRSQALTDALTGIPNRLAWDERVQQEYARWKRFQTPLALLVWDVDNFKPINDEYGHKAGDKVLRVIAGLLADNIRETDFIARFGGEEFAMLVTGAGVGDVSRVAEKLRVAIEACGFHYRGQDVSITISCGIALFADGDTVEAVFERADQALYRAKEQGRNRCVLAEAVDGG</sequence>
<reference evidence="7 8" key="1">
    <citation type="submission" date="2017-05" db="EMBL/GenBank/DDBJ databases">
        <title>Thiocyanate degradation by Thiohalobacter thiocyanaticus FOKN1.</title>
        <authorList>
            <person name="Oshiki M."/>
            <person name="Fukushima T."/>
            <person name="Kawano S."/>
            <person name="Nakagawa J."/>
        </authorList>
    </citation>
    <scope>NUCLEOTIDE SEQUENCE [LARGE SCALE GENOMIC DNA]</scope>
    <source>
        <strain evidence="7 8">FOKN1</strain>
    </source>
</reference>
<gene>
    <name evidence="7" type="ORF">FOKN1_0373</name>
</gene>
<feature type="compositionally biased region" description="Low complexity" evidence="5">
    <location>
        <begin position="182"/>
        <end position="198"/>
    </location>
</feature>
<feature type="domain" description="GGDEF" evidence="6">
    <location>
        <begin position="420"/>
        <end position="552"/>
    </location>
</feature>
<dbReference type="InterPro" id="IPR043128">
    <property type="entry name" value="Rev_trsase/Diguanyl_cyclase"/>
</dbReference>
<dbReference type="GO" id="GO:0005886">
    <property type="term" value="C:plasma membrane"/>
    <property type="evidence" value="ECO:0007669"/>
    <property type="project" value="TreeGrafter"/>
</dbReference>
<dbReference type="PANTHER" id="PTHR45138">
    <property type="entry name" value="REGULATORY COMPONENTS OF SENSORY TRANSDUCTION SYSTEM"/>
    <property type="match status" value="1"/>
</dbReference>
<comment type="catalytic activity">
    <reaction evidence="3">
        <text>2 GTP = 3',3'-c-di-GMP + 2 diphosphate</text>
        <dbReference type="Rhea" id="RHEA:24898"/>
        <dbReference type="ChEBI" id="CHEBI:33019"/>
        <dbReference type="ChEBI" id="CHEBI:37565"/>
        <dbReference type="ChEBI" id="CHEBI:58805"/>
        <dbReference type="EC" id="2.7.7.65"/>
    </reaction>
</comment>